<dbReference type="EC" id="4.2.2.2" evidence="4 9"/>
<dbReference type="STRING" id="22663.A0A2I0L4I2"/>
<dbReference type="Gene3D" id="2.160.20.10">
    <property type="entry name" value="Single-stranded right-handed beta-helix, Pectin lyase-like"/>
    <property type="match status" value="1"/>
</dbReference>
<dbReference type="PANTHER" id="PTHR31683:SF74">
    <property type="entry name" value="PECTATE LYASE"/>
    <property type="match status" value="1"/>
</dbReference>
<dbReference type="SMART" id="SM00656">
    <property type="entry name" value="Amb_all"/>
    <property type="match status" value="1"/>
</dbReference>
<dbReference type="InterPro" id="IPR011050">
    <property type="entry name" value="Pectin_lyase_fold/virulence"/>
</dbReference>
<dbReference type="GO" id="GO:0045490">
    <property type="term" value="P:pectin catabolic process"/>
    <property type="evidence" value="ECO:0007669"/>
    <property type="project" value="UniProtKB-UniPathway"/>
</dbReference>
<keyword evidence="6" id="KW-0732">Signal</keyword>
<dbReference type="Proteomes" id="UP000233551">
    <property type="component" value="Unassembled WGS sequence"/>
</dbReference>
<evidence type="ECO:0000256" key="3">
    <source>
        <dbReference type="ARBA" id="ARBA00010980"/>
    </source>
</evidence>
<name>A0A2I0L4I2_PUNGR</name>
<dbReference type="GO" id="GO:0030570">
    <property type="term" value="F:pectate lyase activity"/>
    <property type="evidence" value="ECO:0007669"/>
    <property type="project" value="UniProtKB-EC"/>
</dbReference>
<protein>
    <recommendedName>
        <fullName evidence="4 9">Pectate lyase</fullName>
        <ecNumber evidence="4 9">4.2.2.2</ecNumber>
    </recommendedName>
</protein>
<feature type="domain" description="Pectate lyase" evidence="10">
    <location>
        <begin position="47"/>
        <end position="244"/>
    </location>
</feature>
<evidence type="ECO:0000259" key="10">
    <source>
        <dbReference type="SMART" id="SM00656"/>
    </source>
</evidence>
<evidence type="ECO:0000256" key="1">
    <source>
        <dbReference type="ARBA" id="ARBA00000695"/>
    </source>
</evidence>
<keyword evidence="7 9" id="KW-0106">Calcium</keyword>
<organism evidence="11 12">
    <name type="scientific">Punica granatum</name>
    <name type="common">Pomegranate</name>
    <dbReference type="NCBI Taxonomy" id="22663"/>
    <lineage>
        <taxon>Eukaryota</taxon>
        <taxon>Viridiplantae</taxon>
        <taxon>Streptophyta</taxon>
        <taxon>Embryophyta</taxon>
        <taxon>Tracheophyta</taxon>
        <taxon>Spermatophyta</taxon>
        <taxon>Magnoliopsida</taxon>
        <taxon>eudicotyledons</taxon>
        <taxon>Gunneridae</taxon>
        <taxon>Pentapetalae</taxon>
        <taxon>rosids</taxon>
        <taxon>malvids</taxon>
        <taxon>Myrtales</taxon>
        <taxon>Lythraceae</taxon>
        <taxon>Punica</taxon>
    </lineage>
</organism>
<evidence type="ECO:0000313" key="12">
    <source>
        <dbReference type="Proteomes" id="UP000233551"/>
    </source>
</evidence>
<dbReference type="InterPro" id="IPR018082">
    <property type="entry name" value="AmbAllergen"/>
</dbReference>
<dbReference type="PANTHER" id="PTHR31683">
    <property type="entry name" value="PECTATE LYASE 18-RELATED"/>
    <property type="match status" value="1"/>
</dbReference>
<gene>
    <name evidence="11" type="ORF">CRG98_004079</name>
</gene>
<dbReference type="AlphaFoldDB" id="A0A2I0L4I2"/>
<comment type="caution">
    <text evidence="11">The sequence shown here is derived from an EMBL/GenBank/DDBJ whole genome shotgun (WGS) entry which is preliminary data.</text>
</comment>
<dbReference type="GO" id="GO:0046872">
    <property type="term" value="F:metal ion binding"/>
    <property type="evidence" value="ECO:0007669"/>
    <property type="project" value="UniProtKB-KW"/>
</dbReference>
<dbReference type="UniPathway" id="UPA00545">
    <property type="reaction ID" value="UER00824"/>
</dbReference>
<comment type="catalytic activity">
    <reaction evidence="1 9">
        <text>Eliminative cleavage of (1-&gt;4)-alpha-D-galacturonan to give oligosaccharides with 4-deoxy-alpha-D-galact-4-enuronosyl groups at their non-reducing ends.</text>
        <dbReference type="EC" id="4.2.2.2"/>
    </reaction>
</comment>
<proteinExistence type="inferred from homology"/>
<evidence type="ECO:0000256" key="5">
    <source>
        <dbReference type="ARBA" id="ARBA00022723"/>
    </source>
</evidence>
<comment type="similarity">
    <text evidence="3 9">Belongs to the polysaccharide lyase 1 family.</text>
</comment>
<evidence type="ECO:0000256" key="8">
    <source>
        <dbReference type="ARBA" id="ARBA00023239"/>
    </source>
</evidence>
<dbReference type="EMBL" id="PGOL01000167">
    <property type="protein sequence ID" value="PKI75543.1"/>
    <property type="molecule type" value="Genomic_DNA"/>
</dbReference>
<comment type="cofactor">
    <cofactor evidence="9">
        <name>Ca(2+)</name>
        <dbReference type="ChEBI" id="CHEBI:29108"/>
    </cofactor>
    <text evidence="9">Binds 1 Ca(2+) ion. Required for its activity.</text>
</comment>
<dbReference type="InterPro" id="IPR045032">
    <property type="entry name" value="PEL"/>
</dbReference>
<dbReference type="Pfam" id="PF00544">
    <property type="entry name" value="Pectate_lyase_4"/>
    <property type="match status" value="1"/>
</dbReference>
<keyword evidence="8 9" id="KW-0456">Lyase</keyword>
<evidence type="ECO:0000256" key="2">
    <source>
        <dbReference type="ARBA" id="ARBA00005220"/>
    </source>
</evidence>
<evidence type="ECO:0000256" key="6">
    <source>
        <dbReference type="ARBA" id="ARBA00022729"/>
    </source>
</evidence>
<accession>A0A2I0L4I2</accession>
<dbReference type="InterPro" id="IPR012334">
    <property type="entry name" value="Pectin_lyas_fold"/>
</dbReference>
<sequence>MHGNIAKSMVWYTVTDPRDDPLNPIPGTLRYGATMIKGKVWISFARDMTIKLTKPLHVGNFTAIDGRGATVHIAGGACITVYKAHDVIIHGLHIHDCQPQTAGQIMGPGGKVVSIGPGDADGIRVITSSKVWIDHNTLSRCQDGLVDVTQGSTHITMSNNRFTDQDKVMLLGNDDRYSPDRKMKVTIVYNHFGPNCNQRMPRLRLGYAHVANNLYEGWGSYAIGGSSGASIKSEANVFIPKGNKEVTWRGGYSFYSVGDLFKNGASFTQTAQIGPARLKKYGPGQRFQVASADAVRDLTSSAGAQKL</sequence>
<evidence type="ECO:0000256" key="4">
    <source>
        <dbReference type="ARBA" id="ARBA00012272"/>
    </source>
</evidence>
<keyword evidence="12" id="KW-1185">Reference proteome</keyword>
<keyword evidence="5 9" id="KW-0479">Metal-binding</keyword>
<evidence type="ECO:0000256" key="9">
    <source>
        <dbReference type="RuleBase" id="RU361123"/>
    </source>
</evidence>
<comment type="pathway">
    <text evidence="2 9">Glycan metabolism; pectin degradation; 2-dehydro-3-deoxy-D-gluconate from pectin: step 2/5.</text>
</comment>
<evidence type="ECO:0000256" key="7">
    <source>
        <dbReference type="ARBA" id="ARBA00022837"/>
    </source>
</evidence>
<dbReference type="InterPro" id="IPR002022">
    <property type="entry name" value="Pec_lyase"/>
</dbReference>
<dbReference type="SUPFAM" id="SSF51126">
    <property type="entry name" value="Pectin lyase-like"/>
    <property type="match status" value="1"/>
</dbReference>
<evidence type="ECO:0000313" key="11">
    <source>
        <dbReference type="EMBL" id="PKI75543.1"/>
    </source>
</evidence>
<reference evidence="11 12" key="1">
    <citation type="submission" date="2017-11" db="EMBL/GenBank/DDBJ databases">
        <title>De-novo sequencing of pomegranate (Punica granatum L.) genome.</title>
        <authorList>
            <person name="Akparov Z."/>
            <person name="Amiraslanov A."/>
            <person name="Hajiyeva S."/>
            <person name="Abbasov M."/>
            <person name="Kaur K."/>
            <person name="Hamwieh A."/>
            <person name="Solovyev V."/>
            <person name="Salamov A."/>
            <person name="Braich B."/>
            <person name="Kosarev P."/>
            <person name="Mahmoud A."/>
            <person name="Hajiyev E."/>
            <person name="Babayeva S."/>
            <person name="Izzatullayeva V."/>
            <person name="Mammadov A."/>
            <person name="Mammadov A."/>
            <person name="Sharifova S."/>
            <person name="Ojaghi J."/>
            <person name="Eynullazada K."/>
            <person name="Bayramov B."/>
            <person name="Abdulazimova A."/>
            <person name="Shahmuradov I."/>
        </authorList>
    </citation>
    <scope>NUCLEOTIDE SEQUENCE [LARGE SCALE GENOMIC DNA]</scope>
    <source>
        <strain evidence="12">cv. AG2017</strain>
        <tissue evidence="11">Leaf</tissue>
    </source>
</reference>
<dbReference type="PRINTS" id="PR00807">
    <property type="entry name" value="AMBALLERGEN"/>
</dbReference>